<evidence type="ECO:0000313" key="7">
    <source>
        <dbReference type="Proteomes" id="UP000682892"/>
    </source>
</evidence>
<evidence type="ECO:0000259" key="4">
    <source>
        <dbReference type="PROSITE" id="PS50207"/>
    </source>
</evidence>
<dbReference type="GO" id="GO:0004197">
    <property type="term" value="F:cysteine-type endopeptidase activity"/>
    <property type="evidence" value="ECO:0007669"/>
    <property type="project" value="InterPro"/>
</dbReference>
<dbReference type="Gene3D" id="3.30.70.1470">
    <property type="entry name" value="Caspase-like"/>
    <property type="match status" value="1"/>
</dbReference>
<dbReference type="GO" id="GO:0043525">
    <property type="term" value="P:positive regulation of neuron apoptotic process"/>
    <property type="evidence" value="ECO:0007669"/>
    <property type="project" value="TreeGrafter"/>
</dbReference>
<feature type="compositionally biased region" description="Polar residues" evidence="3">
    <location>
        <begin position="130"/>
        <end position="143"/>
    </location>
</feature>
<reference evidence="6" key="1">
    <citation type="submission" date="2005-10" db="EMBL/GenBank/DDBJ databases">
        <authorList>
            <person name="Loftus B.J."/>
            <person name="Nene V.M."/>
            <person name="Hannick L.I."/>
            <person name="Bidwell S."/>
            <person name="Haas B."/>
            <person name="Amedeo P."/>
            <person name="Orvis J."/>
            <person name="Wortman J.R."/>
            <person name="White O.R."/>
            <person name="Salzberg S."/>
            <person name="Shumway M."/>
            <person name="Koo H."/>
            <person name="Zhao Y."/>
            <person name="Holmes M."/>
            <person name="Miller J."/>
            <person name="Schatz M."/>
            <person name="Pop M."/>
            <person name="Pai G."/>
            <person name="Utterback T."/>
            <person name="Rogers Y.-H."/>
            <person name="Kravitz S."/>
            <person name="Fraser C.M."/>
        </authorList>
    </citation>
    <scope>NUCLEOTIDE SEQUENCE</scope>
    <source>
        <strain evidence="6">Liverpool</strain>
    </source>
</reference>
<dbReference type="GO" id="GO:0005737">
    <property type="term" value="C:cytoplasm"/>
    <property type="evidence" value="ECO:0007669"/>
    <property type="project" value="TreeGrafter"/>
</dbReference>
<evidence type="ECO:0000256" key="3">
    <source>
        <dbReference type="SAM" id="MobiDB-lite"/>
    </source>
</evidence>
<dbReference type="Pfam" id="PF00656">
    <property type="entry name" value="Peptidase_C14"/>
    <property type="match status" value="1"/>
</dbReference>
<comment type="similarity">
    <text evidence="1 2">Belongs to the peptidase C14A family.</text>
</comment>
<evidence type="ECO:0000313" key="6">
    <source>
        <dbReference type="EMBL" id="EAT42502.1"/>
    </source>
</evidence>
<dbReference type="EMBL" id="CH477367">
    <property type="protein sequence ID" value="EAT42502.1"/>
    <property type="molecule type" value="Genomic_DNA"/>
</dbReference>
<dbReference type="InterPro" id="IPR001309">
    <property type="entry name" value="Pept_C14_p20"/>
</dbReference>
<reference evidence="6" key="2">
    <citation type="journal article" date="2007" name="Science">
        <title>Genome sequence of Aedes aegypti, a major arbovirus vector.</title>
        <authorList>
            <person name="Nene V."/>
            <person name="Wortman J.R."/>
            <person name="Lawson D."/>
            <person name="Haas B."/>
            <person name="Kodira C."/>
            <person name="Tu Z.J."/>
            <person name="Loftus B."/>
            <person name="Xi Z."/>
            <person name="Megy K."/>
            <person name="Grabherr M."/>
            <person name="Ren Q."/>
            <person name="Zdobnov E.M."/>
            <person name="Lobo N.F."/>
            <person name="Campbell K.S."/>
            <person name="Brown S.E."/>
            <person name="Bonaldo M.F."/>
            <person name="Zhu J."/>
            <person name="Sinkins S.P."/>
            <person name="Hogenkamp D.G."/>
            <person name="Amedeo P."/>
            <person name="Arensburger P."/>
            <person name="Atkinson P.W."/>
            <person name="Bidwell S."/>
            <person name="Biedler J."/>
            <person name="Birney E."/>
            <person name="Bruggner R.V."/>
            <person name="Costas J."/>
            <person name="Coy M.R."/>
            <person name="Crabtree J."/>
            <person name="Crawford M."/>
            <person name="Debruyn B."/>
            <person name="Decaprio D."/>
            <person name="Eiglmeier K."/>
            <person name="Eisenstadt E."/>
            <person name="El-Dorry H."/>
            <person name="Gelbart W.M."/>
            <person name="Gomes S.L."/>
            <person name="Hammond M."/>
            <person name="Hannick L.I."/>
            <person name="Hogan J.R."/>
            <person name="Holmes M.H."/>
            <person name="Jaffe D."/>
            <person name="Johnston J.S."/>
            <person name="Kennedy R.C."/>
            <person name="Koo H."/>
            <person name="Kravitz S."/>
            <person name="Kriventseva E.V."/>
            <person name="Kulp D."/>
            <person name="Labutti K."/>
            <person name="Lee E."/>
            <person name="Li S."/>
            <person name="Lovin D.D."/>
            <person name="Mao C."/>
            <person name="Mauceli E."/>
            <person name="Menck C.F."/>
            <person name="Miller J.R."/>
            <person name="Montgomery P."/>
            <person name="Mori A."/>
            <person name="Nascimento A.L."/>
            <person name="Naveira H.F."/>
            <person name="Nusbaum C."/>
            <person name="O'leary S."/>
            <person name="Orvis J."/>
            <person name="Pertea M."/>
            <person name="Quesneville H."/>
            <person name="Reidenbach K.R."/>
            <person name="Rogers Y.H."/>
            <person name="Roth C.W."/>
            <person name="Schneider J.R."/>
            <person name="Schatz M."/>
            <person name="Shumway M."/>
            <person name="Stanke M."/>
            <person name="Stinson E.O."/>
            <person name="Tubio J.M."/>
            <person name="Vanzee J.P."/>
            <person name="Verjovski-Almeida S."/>
            <person name="Werner D."/>
            <person name="White O."/>
            <person name="Wyder S."/>
            <person name="Zeng Q."/>
            <person name="Zhao Q."/>
            <person name="Zhao Y."/>
            <person name="Hill C.A."/>
            <person name="Raikhel A.S."/>
            <person name="Soares M.B."/>
            <person name="Knudson D.L."/>
            <person name="Lee N.H."/>
            <person name="Galagan J."/>
            <person name="Salzberg S.L."/>
            <person name="Paulsen I.T."/>
            <person name="Dimopoulos G."/>
            <person name="Collins F.H."/>
            <person name="Birren B."/>
            <person name="Fraser-Liggett C.M."/>
            <person name="Severson D.W."/>
        </authorList>
    </citation>
    <scope>NUCLEOTIDE SEQUENCE [LARGE SCALE GENOMIC DNA]</scope>
    <source>
        <strain evidence="6">Liverpool</strain>
    </source>
</reference>
<gene>
    <name evidence="6" type="primary">CASPS16</name>
    <name evidence="6" type="ORF">AaeL_AAEL005956</name>
</gene>
<accession>A0A1S4FC47</accession>
<protein>
    <submittedName>
        <fullName evidence="6">AAEL005956-PA</fullName>
    </submittedName>
</protein>
<evidence type="ECO:0000256" key="1">
    <source>
        <dbReference type="ARBA" id="ARBA00010134"/>
    </source>
</evidence>
<dbReference type="PRINTS" id="PR00376">
    <property type="entry name" value="IL1BCENZYME"/>
</dbReference>
<dbReference type="HOGENOM" id="CLU_706389_0_0_1"/>
<dbReference type="KEGG" id="aag:5567305"/>
<proteinExistence type="inferred from homology"/>
<dbReference type="PROSITE" id="PS50208">
    <property type="entry name" value="CASPASE_P20"/>
    <property type="match status" value="1"/>
</dbReference>
<dbReference type="SMART" id="SM00115">
    <property type="entry name" value="CASc"/>
    <property type="match status" value="1"/>
</dbReference>
<sequence>MSNKSSKTVTTLSHKQSTRSVITTMTVSKLQTTSSGFVNSYGSPAVADRAFVPGSSSKTYEPVYEKTRQLSTITNTRSNTPKYQEPTKSASPSMVSKTAGNLFNSFGTADDKKRYTSLEINIPPKYVPSSSWKSVTTTPTRSPNIVARDAQSSNARSNTPASPGPATVSLEKYDLRKPAYVLIFHNIFKNNKQLHRKGSELDLKLIKEFVKGYNMKIADICEDFSVTKVKKKMNEVTLKNFGSYSSLMIVIMSHGGLNDHIQTSNGFYHLDTTIVEPTLMNETLKGKPKLFFVQACKGDAVMEADATRTATNKFDILKCFSTYEGTLSFRYTTEGTTFIQTLFKLIEQNSDKEIIDIMRLMRNIFCVNKIAQAPTETSTLTKKFYFNDLKK</sequence>
<name>A0A1S4FC47_AEDAE</name>
<dbReference type="PANTHER" id="PTHR10454">
    <property type="entry name" value="CASPASE"/>
    <property type="match status" value="1"/>
</dbReference>
<dbReference type="OrthoDB" id="6114029at2759"/>
<dbReference type="Proteomes" id="UP000682892">
    <property type="component" value="Unassembled WGS sequence"/>
</dbReference>
<dbReference type="OMA" id="QFTLENC"/>
<feature type="compositionally biased region" description="Polar residues" evidence="3">
    <location>
        <begin position="150"/>
        <end position="161"/>
    </location>
</feature>
<dbReference type="PROSITE" id="PS50207">
    <property type="entry name" value="CASPASE_P10"/>
    <property type="match status" value="1"/>
</dbReference>
<dbReference type="Gene3D" id="3.40.50.1460">
    <property type="match status" value="1"/>
</dbReference>
<dbReference type="InterPro" id="IPR002398">
    <property type="entry name" value="Pept_C14"/>
</dbReference>
<dbReference type="InterPro" id="IPR011600">
    <property type="entry name" value="Pept_C14_caspase"/>
</dbReference>
<dbReference type="PANTHER" id="PTHR10454:SF232">
    <property type="entry name" value="AT03047P-RELATED"/>
    <property type="match status" value="1"/>
</dbReference>
<feature type="domain" description="Caspase family p20" evidence="5">
    <location>
        <begin position="176"/>
        <end position="300"/>
    </location>
</feature>
<organism evidence="6 7">
    <name type="scientific">Aedes aegypti</name>
    <name type="common">Yellowfever mosquito</name>
    <name type="synonym">Culex aegypti</name>
    <dbReference type="NCBI Taxonomy" id="7159"/>
    <lineage>
        <taxon>Eukaryota</taxon>
        <taxon>Metazoa</taxon>
        <taxon>Ecdysozoa</taxon>
        <taxon>Arthropoda</taxon>
        <taxon>Hexapoda</taxon>
        <taxon>Insecta</taxon>
        <taxon>Pterygota</taxon>
        <taxon>Neoptera</taxon>
        <taxon>Endopterygota</taxon>
        <taxon>Diptera</taxon>
        <taxon>Nematocera</taxon>
        <taxon>Culicoidea</taxon>
        <taxon>Culicidae</taxon>
        <taxon>Culicinae</taxon>
        <taxon>Aedini</taxon>
        <taxon>Aedes</taxon>
        <taxon>Stegomyia</taxon>
    </lineage>
</organism>
<reference evidence="6" key="3">
    <citation type="submission" date="2012-09" db="EMBL/GenBank/DDBJ databases">
        <authorList>
            <consortium name="VectorBase"/>
        </authorList>
    </citation>
    <scope>NUCLEOTIDE SEQUENCE</scope>
    <source>
        <strain evidence="6">Liverpool</strain>
    </source>
</reference>
<dbReference type="InterPro" id="IPR029030">
    <property type="entry name" value="Caspase-like_dom_sf"/>
</dbReference>
<evidence type="ECO:0000256" key="2">
    <source>
        <dbReference type="RuleBase" id="RU003971"/>
    </source>
</evidence>
<feature type="domain" description="Caspase family p10" evidence="4">
    <location>
        <begin position="306"/>
        <end position="388"/>
    </location>
</feature>
<dbReference type="GeneID" id="5567305"/>
<feature type="region of interest" description="Disordered" evidence="3">
    <location>
        <begin position="130"/>
        <end position="168"/>
    </location>
</feature>
<evidence type="ECO:0000259" key="5">
    <source>
        <dbReference type="PROSITE" id="PS50208"/>
    </source>
</evidence>
<dbReference type="GO" id="GO:0006508">
    <property type="term" value="P:proteolysis"/>
    <property type="evidence" value="ECO:0007669"/>
    <property type="project" value="InterPro"/>
</dbReference>
<dbReference type="InterPro" id="IPR015917">
    <property type="entry name" value="Pept_C14A"/>
</dbReference>
<dbReference type="AlphaFoldDB" id="A0A1S4FC47"/>
<dbReference type="SUPFAM" id="SSF52129">
    <property type="entry name" value="Caspase-like"/>
    <property type="match status" value="1"/>
</dbReference>
<dbReference type="GO" id="GO:0006915">
    <property type="term" value="P:apoptotic process"/>
    <property type="evidence" value="ECO:0007669"/>
    <property type="project" value="TreeGrafter"/>
</dbReference>
<dbReference type="InterPro" id="IPR002138">
    <property type="entry name" value="Pept_C14_p10"/>
</dbReference>